<feature type="transmembrane region" description="Helical" evidence="2">
    <location>
        <begin position="617"/>
        <end position="637"/>
    </location>
</feature>
<organism evidence="3">
    <name type="scientific">Odontella aurita</name>
    <dbReference type="NCBI Taxonomy" id="265563"/>
    <lineage>
        <taxon>Eukaryota</taxon>
        <taxon>Sar</taxon>
        <taxon>Stramenopiles</taxon>
        <taxon>Ochrophyta</taxon>
        <taxon>Bacillariophyta</taxon>
        <taxon>Mediophyceae</taxon>
        <taxon>Biddulphiophycidae</taxon>
        <taxon>Eupodiscales</taxon>
        <taxon>Odontellaceae</taxon>
        <taxon>Odontella</taxon>
    </lineage>
</organism>
<feature type="transmembrane region" description="Helical" evidence="2">
    <location>
        <begin position="549"/>
        <end position="566"/>
    </location>
</feature>
<feature type="transmembrane region" description="Helical" evidence="2">
    <location>
        <begin position="689"/>
        <end position="711"/>
    </location>
</feature>
<protein>
    <submittedName>
        <fullName evidence="3">Uncharacterized protein</fullName>
    </submittedName>
</protein>
<gene>
    <name evidence="3" type="ORF">OAUR00152_LOCUS24276</name>
</gene>
<feature type="transmembrane region" description="Helical" evidence="2">
    <location>
        <begin position="738"/>
        <end position="757"/>
    </location>
</feature>
<feature type="compositionally biased region" description="Low complexity" evidence="1">
    <location>
        <begin position="119"/>
        <end position="135"/>
    </location>
</feature>
<keyword evidence="2" id="KW-0812">Transmembrane</keyword>
<feature type="transmembrane region" description="Helical" evidence="2">
    <location>
        <begin position="803"/>
        <end position="822"/>
    </location>
</feature>
<evidence type="ECO:0000256" key="2">
    <source>
        <dbReference type="SAM" id="Phobius"/>
    </source>
</evidence>
<name>A0A7S4MZN4_9STRA</name>
<feature type="transmembrane region" description="Helical" evidence="2">
    <location>
        <begin position="290"/>
        <end position="312"/>
    </location>
</feature>
<sequence>MLVPEDSEGDGAASIDSYEWAFESLGAVNLMGEVGDNANLYYSLWVSLALSMALAYEMAGMAILQCRSARRAADAAEAWDFSRSADCAAEADCSRAADCAVGAGCGRFGGPLGGDDDNAGNAPAATATATATPAGRDWNANLSRREMHRREQKPDSLKAIETVLDWTAERISEEIREARDTWYNSLYKLRLRTGIWVAALVANVVALTSAARVWRNVMVPAAQSVSDAAGVDADNLGWGVCALVESEVEVWGDDRFIRAFTGNDDDAHANGSVGFHVVPFHPDMCQRTEMSVAIGAMSSFLSLCAIVSHSFLRRRAAAIAAGPAPHRHDPPEEHVHRTCCGNVIPLRAEFGLSVLLALTLGVNAIYATGVGGPAQMVGNLYYSVWLGFLLSVRIGVACLEEIFDVHELDGGLDEEDRKSLPNAGMIFKGMRERPLDARKEIVTKIVMLSDSYAASDVVTPRGDIQLRHSGDFFQPSDVCGETPHLETLESMGALEDEDETDSSAGAANKGGEQFRDEASEGEGNDDAASGGDNVIDDWMGTKDERSKRLRRWCSIAVFSTLCAFSALDAARNEPDGGYSLTTAQRYMLICPSVVAFGTFLVFLMCLQPVTYALVNDFRFGGVASLLTFGAWLSNLVVTMHSDSTWAVNAIGDIKMANLYYFAWSSIITAGLQMSSYVKKFLGLKPRSIMIILWFAIVKVCFVVFGAGFHIWHNIHENCEATAAGSDEGEPISFCRRTAFSIVVGLVGMAVGSLVVLCRIVDKRETTVRLIIEMVLSLLLAGFFAFGAAVITGIGGPGQSVGDLYYAMWLSFLVSLGVAKGCFDQLKVRRKMKLQVTRALSSSPSLGRDAPGHDTVGMRTSKMPFVRMMD</sequence>
<dbReference type="AlphaFoldDB" id="A0A7S4MZN4"/>
<feature type="transmembrane region" description="Helical" evidence="2">
    <location>
        <begin position="350"/>
        <end position="368"/>
    </location>
</feature>
<feature type="region of interest" description="Disordered" evidence="1">
    <location>
        <begin position="117"/>
        <end position="139"/>
    </location>
</feature>
<feature type="transmembrane region" description="Helical" evidence="2">
    <location>
        <begin position="769"/>
        <end position="791"/>
    </location>
</feature>
<evidence type="ECO:0000313" key="3">
    <source>
        <dbReference type="EMBL" id="CAE2256329.1"/>
    </source>
</evidence>
<feature type="transmembrane region" description="Helical" evidence="2">
    <location>
        <begin position="380"/>
        <end position="399"/>
    </location>
</feature>
<proteinExistence type="predicted"/>
<evidence type="ECO:0000256" key="1">
    <source>
        <dbReference type="SAM" id="MobiDB-lite"/>
    </source>
</evidence>
<keyword evidence="2" id="KW-1133">Transmembrane helix</keyword>
<feature type="transmembrane region" description="Helical" evidence="2">
    <location>
        <begin position="586"/>
        <end position="605"/>
    </location>
</feature>
<dbReference type="EMBL" id="HBKQ01035348">
    <property type="protein sequence ID" value="CAE2256329.1"/>
    <property type="molecule type" value="Transcribed_RNA"/>
</dbReference>
<reference evidence="3" key="1">
    <citation type="submission" date="2021-01" db="EMBL/GenBank/DDBJ databases">
        <authorList>
            <person name="Corre E."/>
            <person name="Pelletier E."/>
            <person name="Niang G."/>
            <person name="Scheremetjew M."/>
            <person name="Finn R."/>
            <person name="Kale V."/>
            <person name="Holt S."/>
            <person name="Cochrane G."/>
            <person name="Meng A."/>
            <person name="Brown T."/>
            <person name="Cohen L."/>
        </authorList>
    </citation>
    <scope>NUCLEOTIDE SEQUENCE</scope>
    <source>
        <strain evidence="3">Isolate 1302-5</strain>
    </source>
</reference>
<feature type="region of interest" description="Disordered" evidence="1">
    <location>
        <begin position="494"/>
        <end position="538"/>
    </location>
</feature>
<keyword evidence="2" id="KW-0472">Membrane</keyword>
<feature type="transmembrane region" description="Helical" evidence="2">
    <location>
        <begin position="40"/>
        <end position="64"/>
    </location>
</feature>
<feature type="transmembrane region" description="Helical" evidence="2">
    <location>
        <begin position="657"/>
        <end position="677"/>
    </location>
</feature>
<feature type="transmembrane region" description="Helical" evidence="2">
    <location>
        <begin position="195"/>
        <end position="214"/>
    </location>
</feature>
<accession>A0A7S4MZN4</accession>